<keyword evidence="2" id="KW-1185">Reference proteome</keyword>
<accession>A0A916TL34</accession>
<reference evidence="1" key="2">
    <citation type="submission" date="2020-09" db="EMBL/GenBank/DDBJ databases">
        <authorList>
            <person name="Sun Q."/>
            <person name="Zhou Y."/>
        </authorList>
    </citation>
    <scope>NUCLEOTIDE SEQUENCE</scope>
    <source>
        <strain evidence="1">CGMCC 1.12426</strain>
    </source>
</reference>
<reference evidence="1" key="1">
    <citation type="journal article" date="2014" name="Int. J. Syst. Evol. Microbiol.">
        <title>Complete genome sequence of Corynebacterium casei LMG S-19264T (=DSM 44701T), isolated from a smear-ripened cheese.</title>
        <authorList>
            <consortium name="US DOE Joint Genome Institute (JGI-PGF)"/>
            <person name="Walter F."/>
            <person name="Albersmeier A."/>
            <person name="Kalinowski J."/>
            <person name="Ruckert C."/>
        </authorList>
    </citation>
    <scope>NUCLEOTIDE SEQUENCE</scope>
    <source>
        <strain evidence="1">CGMCC 1.12426</strain>
    </source>
</reference>
<sequence length="79" mass="8543">MNLATPRAAVEGPDIVPHRRVIQGLVFHPGHEGRRRTAFPLDITHSSIPGFRDMETELQSANAGAQGKAVEPAAVRFGM</sequence>
<protein>
    <submittedName>
        <fullName evidence="1">Uncharacterized protein</fullName>
    </submittedName>
</protein>
<dbReference type="AntiFam" id="ANF00163">
    <property type="entry name" value="Shadow ORF (opposite pspPIM)"/>
</dbReference>
<name>A0A916TL34_9HYPH</name>
<evidence type="ECO:0000313" key="1">
    <source>
        <dbReference type="EMBL" id="GGB54971.1"/>
    </source>
</evidence>
<dbReference type="EMBL" id="BMFA01000008">
    <property type="protein sequence ID" value="GGB54971.1"/>
    <property type="molecule type" value="Genomic_DNA"/>
</dbReference>
<dbReference type="AlphaFoldDB" id="A0A916TL34"/>
<dbReference type="Proteomes" id="UP000605148">
    <property type="component" value="Unassembled WGS sequence"/>
</dbReference>
<proteinExistence type="predicted"/>
<organism evidence="1 2">
    <name type="scientific">Roseibium aquae</name>
    <dbReference type="NCBI Taxonomy" id="1323746"/>
    <lineage>
        <taxon>Bacteria</taxon>
        <taxon>Pseudomonadati</taxon>
        <taxon>Pseudomonadota</taxon>
        <taxon>Alphaproteobacteria</taxon>
        <taxon>Hyphomicrobiales</taxon>
        <taxon>Stappiaceae</taxon>
        <taxon>Roseibium</taxon>
    </lineage>
</organism>
<comment type="caution">
    <text evidence="1">The sequence shown here is derived from an EMBL/GenBank/DDBJ whole genome shotgun (WGS) entry which is preliminary data.</text>
</comment>
<gene>
    <name evidence="1" type="ORF">GCM10011316_28820</name>
</gene>
<evidence type="ECO:0000313" key="2">
    <source>
        <dbReference type="Proteomes" id="UP000605148"/>
    </source>
</evidence>